<organism evidence="1 2">
    <name type="scientific">Sphagnum jensenii</name>
    <dbReference type="NCBI Taxonomy" id="128206"/>
    <lineage>
        <taxon>Eukaryota</taxon>
        <taxon>Viridiplantae</taxon>
        <taxon>Streptophyta</taxon>
        <taxon>Embryophyta</taxon>
        <taxon>Bryophyta</taxon>
        <taxon>Sphagnophytina</taxon>
        <taxon>Sphagnopsida</taxon>
        <taxon>Sphagnales</taxon>
        <taxon>Sphagnaceae</taxon>
        <taxon>Sphagnum</taxon>
    </lineage>
</organism>
<feature type="non-terminal residue" evidence="1">
    <location>
        <position position="1"/>
    </location>
</feature>
<accession>A0ABP0VKW7</accession>
<dbReference type="EMBL" id="CAXAQS010000931">
    <property type="protein sequence ID" value="CAK9253740.1"/>
    <property type="molecule type" value="Genomic_DNA"/>
</dbReference>
<comment type="caution">
    <text evidence="1">The sequence shown here is derived from an EMBL/GenBank/DDBJ whole genome shotgun (WGS) entry which is preliminary data.</text>
</comment>
<sequence>DQDELESEEEQRSSVLFTSEQLEVLLKMNRPNFGELVAALKTGTPKGERFQPAKFGNFDGARDRKVVDVWLMEMEDYLHVAKVERHSA</sequence>
<keyword evidence="2" id="KW-1185">Reference proteome</keyword>
<evidence type="ECO:0000313" key="1">
    <source>
        <dbReference type="EMBL" id="CAK9253740.1"/>
    </source>
</evidence>
<reference evidence="1" key="1">
    <citation type="submission" date="2024-02" db="EMBL/GenBank/DDBJ databases">
        <authorList>
            <consortium name="ELIXIR-Norway"/>
            <consortium name="Elixir Norway"/>
        </authorList>
    </citation>
    <scope>NUCLEOTIDE SEQUENCE</scope>
</reference>
<dbReference type="Proteomes" id="UP001497444">
    <property type="component" value="Unassembled WGS sequence"/>
</dbReference>
<gene>
    <name evidence="1" type="ORF">CSSPJE1EN1_LOCUS29118</name>
</gene>
<proteinExistence type="predicted"/>
<feature type="non-terminal residue" evidence="1">
    <location>
        <position position="88"/>
    </location>
</feature>
<evidence type="ECO:0000313" key="2">
    <source>
        <dbReference type="Proteomes" id="UP001497444"/>
    </source>
</evidence>
<name>A0ABP0VKW7_9BRYO</name>
<protein>
    <submittedName>
        <fullName evidence="1">Uncharacterized protein</fullName>
    </submittedName>
</protein>